<accession>A0A151PDX7</accession>
<proteinExistence type="predicted"/>
<dbReference type="EMBL" id="AKHW03000474">
    <property type="protein sequence ID" value="KYO47272.1"/>
    <property type="molecule type" value="Genomic_DNA"/>
</dbReference>
<organism evidence="1 2">
    <name type="scientific">Alligator mississippiensis</name>
    <name type="common">American alligator</name>
    <dbReference type="NCBI Taxonomy" id="8496"/>
    <lineage>
        <taxon>Eukaryota</taxon>
        <taxon>Metazoa</taxon>
        <taxon>Chordata</taxon>
        <taxon>Craniata</taxon>
        <taxon>Vertebrata</taxon>
        <taxon>Euteleostomi</taxon>
        <taxon>Archelosauria</taxon>
        <taxon>Archosauria</taxon>
        <taxon>Crocodylia</taxon>
        <taxon>Alligatoridae</taxon>
        <taxon>Alligatorinae</taxon>
        <taxon>Alligator</taxon>
    </lineage>
</organism>
<keyword evidence="2" id="KW-1185">Reference proteome</keyword>
<gene>
    <name evidence="1" type="ORF">Y1Q_0019979</name>
</gene>
<protein>
    <submittedName>
        <fullName evidence="1">Uncharacterized protein</fullName>
    </submittedName>
</protein>
<evidence type="ECO:0000313" key="1">
    <source>
        <dbReference type="EMBL" id="KYO47272.1"/>
    </source>
</evidence>
<reference evidence="1 2" key="1">
    <citation type="journal article" date="2012" name="Genome Biol.">
        <title>Sequencing three crocodilian genomes to illuminate the evolution of archosaurs and amniotes.</title>
        <authorList>
            <person name="St John J.A."/>
            <person name="Braun E.L."/>
            <person name="Isberg S.R."/>
            <person name="Miles L.G."/>
            <person name="Chong A.Y."/>
            <person name="Gongora J."/>
            <person name="Dalzell P."/>
            <person name="Moran C."/>
            <person name="Bed'hom B."/>
            <person name="Abzhanov A."/>
            <person name="Burgess S.C."/>
            <person name="Cooksey A.M."/>
            <person name="Castoe T.A."/>
            <person name="Crawford N.G."/>
            <person name="Densmore L.D."/>
            <person name="Drew J.C."/>
            <person name="Edwards S.V."/>
            <person name="Faircloth B.C."/>
            <person name="Fujita M.K."/>
            <person name="Greenwold M.J."/>
            <person name="Hoffmann F.G."/>
            <person name="Howard J.M."/>
            <person name="Iguchi T."/>
            <person name="Janes D.E."/>
            <person name="Khan S.Y."/>
            <person name="Kohno S."/>
            <person name="de Koning A.J."/>
            <person name="Lance S.L."/>
            <person name="McCarthy F.M."/>
            <person name="McCormack J.E."/>
            <person name="Merchant M.E."/>
            <person name="Peterson D.G."/>
            <person name="Pollock D.D."/>
            <person name="Pourmand N."/>
            <person name="Raney B.J."/>
            <person name="Roessler K.A."/>
            <person name="Sanford J.R."/>
            <person name="Sawyer R.H."/>
            <person name="Schmidt C.J."/>
            <person name="Triplett E.W."/>
            <person name="Tuberville T.D."/>
            <person name="Venegas-Anaya M."/>
            <person name="Howard J.T."/>
            <person name="Jarvis E.D."/>
            <person name="Guillette L.J.Jr."/>
            <person name="Glenn T.C."/>
            <person name="Green R.E."/>
            <person name="Ray D.A."/>
        </authorList>
    </citation>
    <scope>NUCLEOTIDE SEQUENCE [LARGE SCALE GENOMIC DNA]</scope>
    <source>
        <strain evidence="1">KSC_2009_1</strain>
    </source>
</reference>
<evidence type="ECO:0000313" key="2">
    <source>
        <dbReference type="Proteomes" id="UP000050525"/>
    </source>
</evidence>
<sequence length="75" mass="8146">MQEDSRSPEKFKVMQNCNPEWSGKTLHVGLSGQPGISSLAAATQTDLTCRHSSSGAKSRTNNVAHMLKIVLLRAH</sequence>
<comment type="caution">
    <text evidence="1">The sequence shown here is derived from an EMBL/GenBank/DDBJ whole genome shotgun (WGS) entry which is preliminary data.</text>
</comment>
<dbReference type="AlphaFoldDB" id="A0A151PDX7"/>
<name>A0A151PDX7_ALLMI</name>
<dbReference type="Proteomes" id="UP000050525">
    <property type="component" value="Unassembled WGS sequence"/>
</dbReference>